<gene>
    <name evidence="1" type="ORF">GCM10009742_08420</name>
</gene>
<sequence>MRDPAADEVRDPRTETNTTVHFTADEHGLPPLHERAVAPWQRSFDEAGGDDDLAHVALAECLFGEGQDEDAKAELAEVMANKHFYSLAWCRAAELLEAQGEDEEALQWYAVATDRMSAEEVSRSRRLQQLATGLRRVKWRLRIPLDYIDLLGALGRDEAWEREIELRELLRDPVVIDGQLQAWERTEFDANVPWRNRIIGNDPDAYCHRAERTLRAENRRVAIATWTYEGVLNCLEDERFEGQYVPDGRRVAWPPSRNEPCWCGSAVKYKKCCGGALPAVEPAHAGAALTG</sequence>
<dbReference type="InterPro" id="IPR011990">
    <property type="entry name" value="TPR-like_helical_dom_sf"/>
</dbReference>
<protein>
    <recommendedName>
        <fullName evidence="3">SEC-C motif-containing protein</fullName>
    </recommendedName>
</protein>
<dbReference type="Gene3D" id="1.25.40.10">
    <property type="entry name" value="Tetratricopeptide repeat domain"/>
    <property type="match status" value="1"/>
</dbReference>
<reference evidence="1 2" key="1">
    <citation type="journal article" date="2019" name="Int. J. Syst. Evol. Microbiol.">
        <title>The Global Catalogue of Microorganisms (GCM) 10K type strain sequencing project: providing services to taxonomists for standard genome sequencing and annotation.</title>
        <authorList>
            <consortium name="The Broad Institute Genomics Platform"/>
            <consortium name="The Broad Institute Genome Sequencing Center for Infectious Disease"/>
            <person name="Wu L."/>
            <person name="Ma J."/>
        </authorList>
    </citation>
    <scope>NUCLEOTIDE SEQUENCE [LARGE SCALE GENOMIC DNA]</scope>
    <source>
        <strain evidence="1 2">JCM 14304</strain>
    </source>
</reference>
<dbReference type="Proteomes" id="UP001500190">
    <property type="component" value="Unassembled WGS sequence"/>
</dbReference>
<comment type="caution">
    <text evidence="1">The sequence shown here is derived from an EMBL/GenBank/DDBJ whole genome shotgun (WGS) entry which is preliminary data.</text>
</comment>
<name>A0ABN2D3T4_9ACTN</name>
<organism evidence="1 2">
    <name type="scientific">Kribbella karoonensis</name>
    <dbReference type="NCBI Taxonomy" id="324851"/>
    <lineage>
        <taxon>Bacteria</taxon>
        <taxon>Bacillati</taxon>
        <taxon>Actinomycetota</taxon>
        <taxon>Actinomycetes</taxon>
        <taxon>Propionibacteriales</taxon>
        <taxon>Kribbellaceae</taxon>
        <taxon>Kribbella</taxon>
    </lineage>
</organism>
<accession>A0ABN2D3T4</accession>
<dbReference type="Pfam" id="PF02810">
    <property type="entry name" value="SEC-C"/>
    <property type="match status" value="1"/>
</dbReference>
<evidence type="ECO:0000313" key="2">
    <source>
        <dbReference type="Proteomes" id="UP001500190"/>
    </source>
</evidence>
<dbReference type="RefSeq" id="WP_344188015.1">
    <property type="nucleotide sequence ID" value="NZ_BAAAND010000001.1"/>
</dbReference>
<dbReference type="SUPFAM" id="SSF48452">
    <property type="entry name" value="TPR-like"/>
    <property type="match status" value="1"/>
</dbReference>
<dbReference type="InterPro" id="IPR004027">
    <property type="entry name" value="SEC_C_motif"/>
</dbReference>
<dbReference type="SUPFAM" id="SSF103642">
    <property type="entry name" value="Sec-C motif"/>
    <property type="match status" value="1"/>
</dbReference>
<proteinExistence type="predicted"/>
<dbReference type="Gene3D" id="3.10.450.50">
    <property type="match status" value="1"/>
</dbReference>
<dbReference type="EMBL" id="BAAAND010000001">
    <property type="protein sequence ID" value="GAA1568628.1"/>
    <property type="molecule type" value="Genomic_DNA"/>
</dbReference>
<keyword evidence="2" id="KW-1185">Reference proteome</keyword>
<evidence type="ECO:0008006" key="3">
    <source>
        <dbReference type="Google" id="ProtNLM"/>
    </source>
</evidence>
<evidence type="ECO:0000313" key="1">
    <source>
        <dbReference type="EMBL" id="GAA1568628.1"/>
    </source>
</evidence>